<keyword evidence="1" id="KW-1133">Transmembrane helix</keyword>
<evidence type="ECO:0000313" key="3">
    <source>
        <dbReference type="Proteomes" id="UP000230233"/>
    </source>
</evidence>
<dbReference type="AlphaFoldDB" id="A0A2G5TQX0"/>
<dbReference type="Proteomes" id="UP000230233">
    <property type="component" value="Chromosome V"/>
</dbReference>
<accession>A0A2G5TQX0</accession>
<dbReference type="OrthoDB" id="5800413at2759"/>
<proteinExistence type="predicted"/>
<dbReference type="STRING" id="1611254.A0A2G5TQX0"/>
<keyword evidence="1" id="KW-0812">Transmembrane</keyword>
<comment type="caution">
    <text evidence="2">The sequence shown here is derived from an EMBL/GenBank/DDBJ whole genome shotgun (WGS) entry which is preliminary data.</text>
</comment>
<keyword evidence="3" id="KW-1185">Reference proteome</keyword>
<name>A0A2G5TQX0_9PELO</name>
<gene>
    <name evidence="2" type="primary">Cni-Y32B12B.1</name>
    <name evidence="2" type="synonym">Cnig_chr_V.g21203</name>
    <name evidence="2" type="ORF">B9Z55_021203</name>
</gene>
<dbReference type="EMBL" id="PDUG01000005">
    <property type="protein sequence ID" value="PIC29699.1"/>
    <property type="molecule type" value="Genomic_DNA"/>
</dbReference>
<feature type="transmembrane region" description="Helical" evidence="1">
    <location>
        <begin position="101"/>
        <end position="119"/>
    </location>
</feature>
<evidence type="ECO:0000313" key="2">
    <source>
        <dbReference type="EMBL" id="PIC29699.1"/>
    </source>
</evidence>
<protein>
    <submittedName>
        <fullName evidence="2">Uncharacterized protein</fullName>
    </submittedName>
</protein>
<reference evidence="3" key="1">
    <citation type="submission" date="2017-10" db="EMBL/GenBank/DDBJ databases">
        <title>Rapid genome shrinkage in a self-fertile nematode reveals novel sperm competition proteins.</title>
        <authorList>
            <person name="Yin D."/>
            <person name="Schwarz E.M."/>
            <person name="Thomas C.G."/>
            <person name="Felde R.L."/>
            <person name="Korf I.F."/>
            <person name="Cutter A.D."/>
            <person name="Schartner C.M."/>
            <person name="Ralston E.J."/>
            <person name="Meyer B.J."/>
            <person name="Haag E.S."/>
        </authorList>
    </citation>
    <scope>NUCLEOTIDE SEQUENCE [LARGE SCALE GENOMIC DNA]</scope>
    <source>
        <strain evidence="3">JU1422</strain>
    </source>
</reference>
<sequence>MPVYHSVVIESDDQKSNGSAAKILYITPKSSKKGPSKKCGTFPKVLIGATMALLALFLIASLGHFLYEKFGPEPVEETYETSKQFQADQRSDISKFLGSKFTIQFVAVVLLAILGKYFWGEDDE</sequence>
<organism evidence="2 3">
    <name type="scientific">Caenorhabditis nigoni</name>
    <dbReference type="NCBI Taxonomy" id="1611254"/>
    <lineage>
        <taxon>Eukaryota</taxon>
        <taxon>Metazoa</taxon>
        <taxon>Ecdysozoa</taxon>
        <taxon>Nematoda</taxon>
        <taxon>Chromadorea</taxon>
        <taxon>Rhabditida</taxon>
        <taxon>Rhabditina</taxon>
        <taxon>Rhabditomorpha</taxon>
        <taxon>Rhabditoidea</taxon>
        <taxon>Rhabditidae</taxon>
        <taxon>Peloderinae</taxon>
        <taxon>Caenorhabditis</taxon>
    </lineage>
</organism>
<evidence type="ECO:0000256" key="1">
    <source>
        <dbReference type="SAM" id="Phobius"/>
    </source>
</evidence>
<feature type="transmembrane region" description="Helical" evidence="1">
    <location>
        <begin position="45"/>
        <end position="67"/>
    </location>
</feature>
<keyword evidence="1" id="KW-0472">Membrane</keyword>